<sequence>MPVNVEEYISKCTAETSQEIIEAINQGVEAQAAGKTTWINAVTGNMDIADQNETAGATRQDISPKALYDHFTRFAQATRKKSARTTANKLYNDFVLQFRFPSRIHDDYGGEFENILFKHLEELCGVQHSRTTPYHPDGNGQAELFNQTLLATLRTLQEEKSNWAGILNKVVHVYN</sequence>
<organism evidence="2 3">
    <name type="scientific">Paramuricea clavata</name>
    <name type="common">Red gorgonian</name>
    <name type="synonym">Violescent sea-whip</name>
    <dbReference type="NCBI Taxonomy" id="317549"/>
    <lineage>
        <taxon>Eukaryota</taxon>
        <taxon>Metazoa</taxon>
        <taxon>Cnidaria</taxon>
        <taxon>Anthozoa</taxon>
        <taxon>Octocorallia</taxon>
        <taxon>Malacalcyonacea</taxon>
        <taxon>Plexauridae</taxon>
        <taxon>Paramuricea</taxon>
    </lineage>
</organism>
<dbReference type="AlphaFoldDB" id="A0A6S7G319"/>
<dbReference type="InterPro" id="IPR001584">
    <property type="entry name" value="Integrase_cat-core"/>
</dbReference>
<evidence type="ECO:0000313" key="3">
    <source>
        <dbReference type="Proteomes" id="UP001152795"/>
    </source>
</evidence>
<dbReference type="PANTHER" id="PTHR37984">
    <property type="entry name" value="PROTEIN CBG26694"/>
    <property type="match status" value="1"/>
</dbReference>
<dbReference type="InterPro" id="IPR050951">
    <property type="entry name" value="Retrovirus_Pol_polyprotein"/>
</dbReference>
<dbReference type="InterPro" id="IPR036397">
    <property type="entry name" value="RNaseH_sf"/>
</dbReference>
<dbReference type="PANTHER" id="PTHR37984:SF15">
    <property type="entry name" value="INTEGRASE CATALYTIC DOMAIN-CONTAINING PROTEIN"/>
    <property type="match status" value="1"/>
</dbReference>
<feature type="domain" description="Integrase catalytic" evidence="1">
    <location>
        <begin position="74"/>
        <end position="175"/>
    </location>
</feature>
<name>A0A6S7G319_PARCT</name>
<comment type="caution">
    <text evidence="2">The sequence shown here is derived from an EMBL/GenBank/DDBJ whole genome shotgun (WGS) entry which is preliminary data.</text>
</comment>
<gene>
    <name evidence="2" type="ORF">PACLA_8A038599</name>
</gene>
<dbReference type="PROSITE" id="PS50994">
    <property type="entry name" value="INTEGRASE"/>
    <property type="match status" value="1"/>
</dbReference>
<dbReference type="GO" id="GO:0015074">
    <property type="term" value="P:DNA integration"/>
    <property type="evidence" value="ECO:0007669"/>
    <property type="project" value="InterPro"/>
</dbReference>
<dbReference type="GO" id="GO:0003676">
    <property type="term" value="F:nucleic acid binding"/>
    <property type="evidence" value="ECO:0007669"/>
    <property type="project" value="InterPro"/>
</dbReference>
<dbReference type="InterPro" id="IPR012337">
    <property type="entry name" value="RNaseH-like_sf"/>
</dbReference>
<dbReference type="Gene3D" id="3.30.420.10">
    <property type="entry name" value="Ribonuclease H-like superfamily/Ribonuclease H"/>
    <property type="match status" value="1"/>
</dbReference>
<evidence type="ECO:0000259" key="1">
    <source>
        <dbReference type="PROSITE" id="PS50994"/>
    </source>
</evidence>
<proteinExistence type="predicted"/>
<dbReference type="Proteomes" id="UP001152795">
    <property type="component" value="Unassembled WGS sequence"/>
</dbReference>
<reference evidence="2" key="1">
    <citation type="submission" date="2020-04" db="EMBL/GenBank/DDBJ databases">
        <authorList>
            <person name="Alioto T."/>
            <person name="Alioto T."/>
            <person name="Gomez Garrido J."/>
        </authorList>
    </citation>
    <scope>NUCLEOTIDE SEQUENCE</scope>
    <source>
        <strain evidence="2">A484AB</strain>
    </source>
</reference>
<dbReference type="OrthoDB" id="5988675at2759"/>
<keyword evidence="3" id="KW-1185">Reference proteome</keyword>
<dbReference type="EMBL" id="CACRXK020001164">
    <property type="protein sequence ID" value="CAB3987374.1"/>
    <property type="molecule type" value="Genomic_DNA"/>
</dbReference>
<dbReference type="SUPFAM" id="SSF53098">
    <property type="entry name" value="Ribonuclease H-like"/>
    <property type="match status" value="1"/>
</dbReference>
<protein>
    <submittedName>
        <fullName evidence="2">Retrovirus-related Pol poly from transposon 412</fullName>
    </submittedName>
</protein>
<accession>A0A6S7G319</accession>
<evidence type="ECO:0000313" key="2">
    <source>
        <dbReference type="EMBL" id="CAB3987374.1"/>
    </source>
</evidence>